<dbReference type="PROSITE" id="PS01358">
    <property type="entry name" value="ZF_RANBP2_1"/>
    <property type="match status" value="1"/>
</dbReference>
<evidence type="ECO:0000256" key="3">
    <source>
        <dbReference type="ARBA" id="ARBA00022833"/>
    </source>
</evidence>
<feature type="domain" description="RanBP2-type" evidence="6">
    <location>
        <begin position="71"/>
        <end position="102"/>
    </location>
</feature>
<keyword evidence="5" id="KW-0812">Transmembrane</keyword>
<dbReference type="SUPFAM" id="SSF54913">
    <property type="entry name" value="GlnB-like"/>
    <property type="match status" value="1"/>
</dbReference>
<name>A0A518HK43_9BACT</name>
<gene>
    <name evidence="7" type="ORF">Enr13x_10600</name>
</gene>
<feature type="transmembrane region" description="Helical" evidence="5">
    <location>
        <begin position="171"/>
        <end position="196"/>
    </location>
</feature>
<evidence type="ECO:0000256" key="1">
    <source>
        <dbReference type="ARBA" id="ARBA00022723"/>
    </source>
</evidence>
<keyword evidence="3" id="KW-0862">Zinc</keyword>
<evidence type="ECO:0000256" key="2">
    <source>
        <dbReference type="ARBA" id="ARBA00022771"/>
    </source>
</evidence>
<organism evidence="7 8">
    <name type="scientific">Stieleria neptunia</name>
    <dbReference type="NCBI Taxonomy" id="2527979"/>
    <lineage>
        <taxon>Bacteria</taxon>
        <taxon>Pseudomonadati</taxon>
        <taxon>Planctomycetota</taxon>
        <taxon>Planctomycetia</taxon>
        <taxon>Pirellulales</taxon>
        <taxon>Pirellulaceae</taxon>
        <taxon>Stieleria</taxon>
    </lineage>
</organism>
<dbReference type="SUPFAM" id="SSF90209">
    <property type="entry name" value="Ran binding protein zinc finger-like"/>
    <property type="match status" value="1"/>
</dbReference>
<evidence type="ECO:0000313" key="7">
    <source>
        <dbReference type="EMBL" id="QDV41222.1"/>
    </source>
</evidence>
<dbReference type="Gene3D" id="3.30.70.790">
    <property type="entry name" value="UreE, C-terminal domain"/>
    <property type="match status" value="1"/>
</dbReference>
<feature type="region of interest" description="Disordered" evidence="4">
    <location>
        <begin position="121"/>
        <end position="161"/>
    </location>
</feature>
<evidence type="ECO:0000313" key="8">
    <source>
        <dbReference type="Proteomes" id="UP000319004"/>
    </source>
</evidence>
<feature type="transmembrane region" description="Helical" evidence="5">
    <location>
        <begin position="208"/>
        <end position="230"/>
    </location>
</feature>
<keyword evidence="2" id="KW-0863">Zinc-finger</keyword>
<dbReference type="KEGG" id="snep:Enr13x_10600"/>
<dbReference type="EMBL" id="CP037423">
    <property type="protein sequence ID" value="QDV41222.1"/>
    <property type="molecule type" value="Genomic_DNA"/>
</dbReference>
<protein>
    <recommendedName>
        <fullName evidence="6">RanBP2-type domain-containing protein</fullName>
    </recommendedName>
</protein>
<dbReference type="Gene3D" id="2.30.30.380">
    <property type="entry name" value="Zn-finger domain of Sec23/24"/>
    <property type="match status" value="1"/>
</dbReference>
<dbReference type="InterPro" id="IPR011322">
    <property type="entry name" value="N-reg_PII-like_a/b"/>
</dbReference>
<evidence type="ECO:0000259" key="6">
    <source>
        <dbReference type="PROSITE" id="PS50199"/>
    </source>
</evidence>
<dbReference type="InterPro" id="IPR018551">
    <property type="entry name" value="DUF2007"/>
</dbReference>
<evidence type="ECO:0000256" key="5">
    <source>
        <dbReference type="SAM" id="Phobius"/>
    </source>
</evidence>
<dbReference type="PROSITE" id="PS50199">
    <property type="entry name" value="ZF_RANBP2_2"/>
    <property type="match status" value="1"/>
</dbReference>
<accession>A0A518HK43</accession>
<keyword evidence="1" id="KW-0479">Metal-binding</keyword>
<dbReference type="Proteomes" id="UP000319004">
    <property type="component" value="Chromosome"/>
</dbReference>
<dbReference type="InterPro" id="IPR001876">
    <property type="entry name" value="Znf_RanBP2"/>
</dbReference>
<dbReference type="Pfam" id="PF09413">
    <property type="entry name" value="DUF2007"/>
    <property type="match status" value="1"/>
</dbReference>
<sequence length="234" mass="26308">MRTLQIFSNAVEAEILRARLDAAGIFAVVNGGEVATMLSHIGSAVVRVRVEVAPEDFERAKEILETDEIERSERTAWQCSRCDERNEPLFDLCWSCGKPRDESDLSRPLLELEQPVIRESGPVVVTDQPPRKPASSNPYAPVLIPNEDRGPRSDSAQAEQNSRDGELVARVFRGAVIGIFILPPLLTFYVLFLLVFEVPRTAYRDPRLYWRLLASWCLCLIAIGFAAVVWSRLL</sequence>
<keyword evidence="5" id="KW-0472">Membrane</keyword>
<evidence type="ECO:0000256" key="4">
    <source>
        <dbReference type="SAM" id="MobiDB-lite"/>
    </source>
</evidence>
<dbReference type="AlphaFoldDB" id="A0A518HK43"/>
<keyword evidence="5" id="KW-1133">Transmembrane helix</keyword>
<reference evidence="7 8" key="1">
    <citation type="submission" date="2019-03" db="EMBL/GenBank/DDBJ databases">
        <title>Deep-cultivation of Planctomycetes and their phenomic and genomic characterization uncovers novel biology.</title>
        <authorList>
            <person name="Wiegand S."/>
            <person name="Jogler M."/>
            <person name="Boedeker C."/>
            <person name="Pinto D."/>
            <person name="Vollmers J."/>
            <person name="Rivas-Marin E."/>
            <person name="Kohn T."/>
            <person name="Peeters S.H."/>
            <person name="Heuer A."/>
            <person name="Rast P."/>
            <person name="Oberbeckmann S."/>
            <person name="Bunk B."/>
            <person name="Jeske O."/>
            <person name="Meyerdierks A."/>
            <person name="Storesund J.E."/>
            <person name="Kallscheuer N."/>
            <person name="Luecker S."/>
            <person name="Lage O.M."/>
            <person name="Pohl T."/>
            <person name="Merkel B.J."/>
            <person name="Hornburger P."/>
            <person name="Mueller R.-W."/>
            <person name="Bruemmer F."/>
            <person name="Labrenz M."/>
            <person name="Spormann A.M."/>
            <person name="Op den Camp H."/>
            <person name="Overmann J."/>
            <person name="Amann R."/>
            <person name="Jetten M.S.M."/>
            <person name="Mascher T."/>
            <person name="Medema M.H."/>
            <person name="Devos D.P."/>
            <person name="Kaster A.-K."/>
            <person name="Ovreas L."/>
            <person name="Rohde M."/>
            <person name="Galperin M.Y."/>
            <person name="Jogler C."/>
        </authorList>
    </citation>
    <scope>NUCLEOTIDE SEQUENCE [LARGE SCALE GENOMIC DNA]</scope>
    <source>
        <strain evidence="7 8">Enr13</strain>
    </source>
</reference>
<dbReference type="GO" id="GO:0008270">
    <property type="term" value="F:zinc ion binding"/>
    <property type="evidence" value="ECO:0007669"/>
    <property type="project" value="UniProtKB-KW"/>
</dbReference>
<keyword evidence="8" id="KW-1185">Reference proteome</keyword>
<proteinExistence type="predicted"/>
<dbReference type="InterPro" id="IPR036443">
    <property type="entry name" value="Znf_RanBP2_sf"/>
</dbReference>